<protein>
    <recommendedName>
        <fullName evidence="3">Secreted protein</fullName>
    </recommendedName>
</protein>
<organism evidence="1 2">
    <name type="scientific">Trichogramma kaykai</name>
    <dbReference type="NCBI Taxonomy" id="54128"/>
    <lineage>
        <taxon>Eukaryota</taxon>
        <taxon>Metazoa</taxon>
        <taxon>Ecdysozoa</taxon>
        <taxon>Arthropoda</taxon>
        <taxon>Hexapoda</taxon>
        <taxon>Insecta</taxon>
        <taxon>Pterygota</taxon>
        <taxon>Neoptera</taxon>
        <taxon>Endopterygota</taxon>
        <taxon>Hymenoptera</taxon>
        <taxon>Apocrita</taxon>
        <taxon>Proctotrupomorpha</taxon>
        <taxon>Chalcidoidea</taxon>
        <taxon>Trichogrammatidae</taxon>
        <taxon>Trichogramma</taxon>
    </lineage>
</organism>
<accession>A0ABD2WEB9</accession>
<evidence type="ECO:0008006" key="3">
    <source>
        <dbReference type="Google" id="ProtNLM"/>
    </source>
</evidence>
<gene>
    <name evidence="1" type="ORF">TKK_013771</name>
</gene>
<dbReference type="AlphaFoldDB" id="A0ABD2WEB9"/>
<dbReference type="EMBL" id="JBJJXI010000109">
    <property type="protein sequence ID" value="KAL3391435.1"/>
    <property type="molecule type" value="Genomic_DNA"/>
</dbReference>
<dbReference type="Proteomes" id="UP001627154">
    <property type="component" value="Unassembled WGS sequence"/>
</dbReference>
<reference evidence="1 2" key="1">
    <citation type="journal article" date="2024" name="bioRxiv">
        <title>A reference genome for Trichogramma kaykai: A tiny desert-dwelling parasitoid wasp with competing sex-ratio distorters.</title>
        <authorList>
            <person name="Culotta J."/>
            <person name="Lindsey A.R."/>
        </authorList>
    </citation>
    <scope>NUCLEOTIDE SEQUENCE [LARGE SCALE GENOMIC DNA]</scope>
    <source>
        <strain evidence="1 2">KSX58</strain>
    </source>
</reference>
<name>A0ABD2WEB9_9HYME</name>
<keyword evidence="2" id="KW-1185">Reference proteome</keyword>
<proteinExistence type="predicted"/>
<comment type="caution">
    <text evidence="1">The sequence shown here is derived from an EMBL/GenBank/DDBJ whole genome shotgun (WGS) entry which is preliminary data.</text>
</comment>
<sequence length="116" mass="13337">MDFELPLSLAKCCFVVVTLHCGKRARVHADKASTTRWLVLVHLSVHLQRTKSKQEVMNKRHFERNCTMSTDNENILGVFSRKDHLTPSYEGERERDVTTQNFGHPEARQLGRACSV</sequence>
<evidence type="ECO:0000313" key="2">
    <source>
        <dbReference type="Proteomes" id="UP001627154"/>
    </source>
</evidence>
<evidence type="ECO:0000313" key="1">
    <source>
        <dbReference type="EMBL" id="KAL3391435.1"/>
    </source>
</evidence>